<evidence type="ECO:0000313" key="7">
    <source>
        <dbReference type="Proteomes" id="UP000093894"/>
    </source>
</evidence>
<reference evidence="4" key="1">
    <citation type="submission" date="2016-06" db="EMBL/GenBank/DDBJ databases">
        <authorList>
            <person name="Sutton G."/>
            <person name="Brinkac L."/>
            <person name="Sanka R."/>
            <person name="Adams M."/>
            <person name="Lau E."/>
            <person name="Sam S."/>
            <person name="Sreng N."/>
            <person name="Him V."/>
            <person name="Kerleguer A."/>
            <person name="Cheng S."/>
        </authorList>
    </citation>
    <scope>NUCLEOTIDE SEQUENCE</scope>
    <source>
        <strain evidence="4">E2464</strain>
    </source>
</reference>
<dbReference type="EMBL" id="LZLG01000024">
    <property type="protein sequence ID" value="OBJ63307.1"/>
    <property type="molecule type" value="Genomic_DNA"/>
</dbReference>
<dbReference type="InterPro" id="IPR050109">
    <property type="entry name" value="HTH-type_TetR-like_transc_reg"/>
</dbReference>
<dbReference type="GO" id="GO:0000976">
    <property type="term" value="F:transcription cis-regulatory region binding"/>
    <property type="evidence" value="ECO:0007669"/>
    <property type="project" value="TreeGrafter"/>
</dbReference>
<reference evidence="5 7" key="3">
    <citation type="submission" date="2016-06" db="EMBL/GenBank/DDBJ databases">
        <authorList>
            <person name="Sutton G."/>
            <person name="Brinkac L."/>
            <person name="Sanka R."/>
            <person name="Adams M."/>
            <person name="Lau E."/>
            <person name="Garcia-Basteiro A."/>
            <person name="Lopez-Varela E."/>
            <person name="Palencia S."/>
        </authorList>
    </citation>
    <scope>NUCLEOTIDE SEQUENCE [LARGE SCALE GENOMIC DNA]</scope>
    <source>
        <strain evidence="5 7">1164983.0</strain>
    </source>
</reference>
<keyword evidence="1 2" id="KW-0238">DNA-binding</keyword>
<dbReference type="EMBL" id="LZJS01000125">
    <property type="protein sequence ID" value="OBH56590.1"/>
    <property type="molecule type" value="Genomic_DNA"/>
</dbReference>
<dbReference type="Gene3D" id="1.10.357.10">
    <property type="entry name" value="Tetracycline Repressor, domain 2"/>
    <property type="match status" value="1"/>
</dbReference>
<dbReference type="AlphaFoldDB" id="A0A1A2RXV8"/>
<organism evidence="4 6">
    <name type="scientific">Mycobacterium colombiense</name>
    <dbReference type="NCBI Taxonomy" id="339268"/>
    <lineage>
        <taxon>Bacteria</taxon>
        <taxon>Bacillati</taxon>
        <taxon>Actinomycetota</taxon>
        <taxon>Actinomycetes</taxon>
        <taxon>Mycobacteriales</taxon>
        <taxon>Mycobacteriaceae</taxon>
        <taxon>Mycobacterium</taxon>
        <taxon>Mycobacterium avium complex (MAC)</taxon>
    </lineage>
</organism>
<dbReference type="PANTHER" id="PTHR30055">
    <property type="entry name" value="HTH-TYPE TRANSCRIPTIONAL REGULATOR RUTR"/>
    <property type="match status" value="1"/>
</dbReference>
<evidence type="ECO:0000313" key="4">
    <source>
        <dbReference type="EMBL" id="OBH56590.1"/>
    </source>
</evidence>
<evidence type="ECO:0000256" key="2">
    <source>
        <dbReference type="PROSITE-ProRule" id="PRU00335"/>
    </source>
</evidence>
<sequence>MVVRKQPSTRLSAEDWLEVGYTVLAHEGVRALKVERLCQQAGVTRGSFYWHFEDIEQYRAALVESWNKFLERDRQALSELDGLPPRERLSALTQTLVSPKYWVLERAMREWARLDTVAAENIRAADRLLLRTVIKAYCDYGFSYEDARLRAELTFAAGIGLLHLTSSAEQARSVAQRERFLAVMLGESETAQARSDHGDG</sequence>
<evidence type="ECO:0000256" key="1">
    <source>
        <dbReference type="ARBA" id="ARBA00023125"/>
    </source>
</evidence>
<proteinExistence type="predicted"/>
<dbReference type="RefSeq" id="WP_064953084.1">
    <property type="nucleotide sequence ID" value="NZ_LZKW01000234.1"/>
</dbReference>
<name>A0A1A2RXV8_9MYCO</name>
<dbReference type="Proteomes" id="UP000093894">
    <property type="component" value="Unassembled WGS sequence"/>
</dbReference>
<reference evidence="6" key="2">
    <citation type="submission" date="2016-06" db="EMBL/GenBank/DDBJ databases">
        <authorList>
            <person name="Kjaerup R.B."/>
            <person name="Dalgaard T.S."/>
            <person name="Juul-Madsen H.R."/>
        </authorList>
    </citation>
    <scope>NUCLEOTIDE SEQUENCE [LARGE SCALE GENOMIC DNA]</scope>
    <source>
        <strain evidence="6">E2464</strain>
    </source>
</reference>
<evidence type="ECO:0000313" key="6">
    <source>
        <dbReference type="Proteomes" id="UP000093861"/>
    </source>
</evidence>
<evidence type="ECO:0000313" key="5">
    <source>
        <dbReference type="EMBL" id="OBJ63307.1"/>
    </source>
</evidence>
<dbReference type="InterPro" id="IPR001647">
    <property type="entry name" value="HTH_TetR"/>
</dbReference>
<dbReference type="PANTHER" id="PTHR30055:SF239">
    <property type="entry name" value="TRANSCRIPTIONAL REGULATORY PROTEIN"/>
    <property type="match status" value="1"/>
</dbReference>
<dbReference type="Proteomes" id="UP000093861">
    <property type="component" value="Unassembled WGS sequence"/>
</dbReference>
<feature type="domain" description="HTH tetR-type" evidence="3">
    <location>
        <begin position="10"/>
        <end position="70"/>
    </location>
</feature>
<gene>
    <name evidence="5" type="ORF">A5628_02530</name>
    <name evidence="4" type="ORF">A5685_07665</name>
</gene>
<accession>A0A1A2RXV8</accession>
<feature type="DNA-binding region" description="H-T-H motif" evidence="2">
    <location>
        <begin position="33"/>
        <end position="52"/>
    </location>
</feature>
<dbReference type="Pfam" id="PF00440">
    <property type="entry name" value="TetR_N"/>
    <property type="match status" value="1"/>
</dbReference>
<protein>
    <submittedName>
        <fullName evidence="4">TetR family transcriptional regulator</fullName>
    </submittedName>
</protein>
<comment type="caution">
    <text evidence="4">The sequence shown here is derived from an EMBL/GenBank/DDBJ whole genome shotgun (WGS) entry which is preliminary data.</text>
</comment>
<dbReference type="InterPro" id="IPR009057">
    <property type="entry name" value="Homeodomain-like_sf"/>
</dbReference>
<dbReference type="SUPFAM" id="SSF46689">
    <property type="entry name" value="Homeodomain-like"/>
    <property type="match status" value="1"/>
</dbReference>
<evidence type="ECO:0000259" key="3">
    <source>
        <dbReference type="PROSITE" id="PS50977"/>
    </source>
</evidence>
<dbReference type="GO" id="GO:0003700">
    <property type="term" value="F:DNA-binding transcription factor activity"/>
    <property type="evidence" value="ECO:0007669"/>
    <property type="project" value="TreeGrafter"/>
</dbReference>
<dbReference type="OrthoDB" id="3218408at2"/>
<dbReference type="PROSITE" id="PS50977">
    <property type="entry name" value="HTH_TETR_2"/>
    <property type="match status" value="1"/>
</dbReference>